<dbReference type="GO" id="GO:0005737">
    <property type="term" value="C:cytoplasm"/>
    <property type="evidence" value="ECO:0007669"/>
    <property type="project" value="UniProtKB-SubCell"/>
</dbReference>
<organism evidence="11 12">
    <name type="scientific">Breznakiella homolactica</name>
    <dbReference type="NCBI Taxonomy" id="2798577"/>
    <lineage>
        <taxon>Bacteria</taxon>
        <taxon>Pseudomonadati</taxon>
        <taxon>Spirochaetota</taxon>
        <taxon>Spirochaetia</taxon>
        <taxon>Spirochaetales</taxon>
        <taxon>Breznakiellaceae</taxon>
        <taxon>Breznakiella</taxon>
    </lineage>
</organism>
<keyword evidence="5" id="KW-0805">Transcription regulation</keyword>
<keyword evidence="6" id="KW-0238">DNA-binding</keyword>
<dbReference type="InterPro" id="IPR020449">
    <property type="entry name" value="Tscrpt_reg_AraC-type_HTH"/>
</dbReference>
<evidence type="ECO:0000259" key="9">
    <source>
        <dbReference type="PROSITE" id="PS01124"/>
    </source>
</evidence>
<dbReference type="EMBL" id="CP067089">
    <property type="protein sequence ID" value="QQO10826.1"/>
    <property type="molecule type" value="Genomic_DNA"/>
</dbReference>
<dbReference type="GO" id="GO:0043565">
    <property type="term" value="F:sequence-specific DNA binding"/>
    <property type="evidence" value="ECO:0007669"/>
    <property type="project" value="InterPro"/>
</dbReference>
<dbReference type="SUPFAM" id="SSF52172">
    <property type="entry name" value="CheY-like"/>
    <property type="match status" value="1"/>
</dbReference>
<dbReference type="Proteomes" id="UP000595917">
    <property type="component" value="Chromosome"/>
</dbReference>
<dbReference type="RefSeq" id="WP_215628131.1">
    <property type="nucleotide sequence ID" value="NZ_CP067089.2"/>
</dbReference>
<protein>
    <submittedName>
        <fullName evidence="11">Response regulator</fullName>
    </submittedName>
</protein>
<accession>A0A7T7XQW0</accession>
<dbReference type="InterPro" id="IPR051552">
    <property type="entry name" value="HptR"/>
</dbReference>
<evidence type="ECO:0000256" key="7">
    <source>
        <dbReference type="ARBA" id="ARBA00023163"/>
    </source>
</evidence>
<name>A0A7T7XQW0_9SPIR</name>
<evidence type="ECO:0000256" key="2">
    <source>
        <dbReference type="ARBA" id="ARBA00022490"/>
    </source>
</evidence>
<evidence type="ECO:0000256" key="5">
    <source>
        <dbReference type="ARBA" id="ARBA00023015"/>
    </source>
</evidence>
<dbReference type="PROSITE" id="PS50110">
    <property type="entry name" value="RESPONSE_REGULATORY"/>
    <property type="match status" value="1"/>
</dbReference>
<dbReference type="SUPFAM" id="SSF46689">
    <property type="entry name" value="Homeodomain-like"/>
    <property type="match status" value="2"/>
</dbReference>
<dbReference type="SMART" id="SM00342">
    <property type="entry name" value="HTH_ARAC"/>
    <property type="match status" value="1"/>
</dbReference>
<sequence length="526" mass="58984">MTKVLIVDDEILVHVGLSSAIDWNAHGFTLLAGARDGLEALDIARRERPEFILTDIKMPRMNGLELIKAVKDEKLPSHILVLSCYDDFETVKEAMKLGAIDYIHKLSMKPDDFLGVVKEMKEKLISAEHEKEDGINEHKHGEEKNKLTEWLIGDRTEITGIEADSFTVDWNSAAPISIVLDTVPAGEYHAGSLNSTLNSLRILCEQIIKTQNIQCEVFGIDTDELLIIISSDKNNTERLPAILKREILRNINVSVSAALGPVFSGIENLKPAFLVSRDIRCLRFFKGPGCVCQLTEKLHFIKNADTPGTMSLLPLIHELEKLQEDSVLLLLREIFREVRTIEYLHPDKVRKLGLDILGIFSLVSIKFGFENSGFGQESAGQLYQGVLAAGFIDGLESMLAEYARKFISDVSGFTEKKYSHLVKQSISYIHGHINENITLNKAAKAVNANPSYLSALFSRELGKSFVSYVTELKIEAAKDLLARNMLVYEVSDNLGFEDSNYFSKVFKKYTGVTAESYRSHFIKHNK</sequence>
<evidence type="ECO:0000313" key="12">
    <source>
        <dbReference type="Proteomes" id="UP000595917"/>
    </source>
</evidence>
<dbReference type="Pfam" id="PF12833">
    <property type="entry name" value="HTH_18"/>
    <property type="match status" value="1"/>
</dbReference>
<dbReference type="InterPro" id="IPR018060">
    <property type="entry name" value="HTH_AraC"/>
</dbReference>
<dbReference type="InterPro" id="IPR009057">
    <property type="entry name" value="Homeodomain-like_sf"/>
</dbReference>
<evidence type="ECO:0000256" key="6">
    <source>
        <dbReference type="ARBA" id="ARBA00023125"/>
    </source>
</evidence>
<dbReference type="InterPro" id="IPR001789">
    <property type="entry name" value="Sig_transdc_resp-reg_receiver"/>
</dbReference>
<dbReference type="AlphaFoldDB" id="A0A7T7XQW0"/>
<dbReference type="SMART" id="SM00448">
    <property type="entry name" value="REC"/>
    <property type="match status" value="1"/>
</dbReference>
<feature type="domain" description="HTH araC/xylS-type" evidence="9">
    <location>
        <begin position="423"/>
        <end position="520"/>
    </location>
</feature>
<evidence type="ECO:0000259" key="10">
    <source>
        <dbReference type="PROSITE" id="PS50110"/>
    </source>
</evidence>
<keyword evidence="3 8" id="KW-0597">Phosphoprotein</keyword>
<evidence type="ECO:0000256" key="4">
    <source>
        <dbReference type="ARBA" id="ARBA00023012"/>
    </source>
</evidence>
<dbReference type="GO" id="GO:0000160">
    <property type="term" value="P:phosphorelay signal transduction system"/>
    <property type="evidence" value="ECO:0007669"/>
    <property type="project" value="UniProtKB-KW"/>
</dbReference>
<dbReference type="Pfam" id="PF00072">
    <property type="entry name" value="Response_reg"/>
    <property type="match status" value="1"/>
</dbReference>
<evidence type="ECO:0000256" key="1">
    <source>
        <dbReference type="ARBA" id="ARBA00004496"/>
    </source>
</evidence>
<keyword evidence="2" id="KW-0963">Cytoplasm</keyword>
<keyword evidence="4" id="KW-0902">Two-component regulatory system</keyword>
<keyword evidence="7" id="KW-0804">Transcription</keyword>
<reference evidence="11" key="1">
    <citation type="submission" date="2021-01" db="EMBL/GenBank/DDBJ databases">
        <title>Description of Breznakiella homolactica.</title>
        <authorList>
            <person name="Song Y."/>
            <person name="Brune A."/>
        </authorList>
    </citation>
    <scope>NUCLEOTIDE SEQUENCE</scope>
    <source>
        <strain evidence="11">RmG30</strain>
    </source>
</reference>
<dbReference type="PROSITE" id="PS01124">
    <property type="entry name" value="HTH_ARAC_FAMILY_2"/>
    <property type="match status" value="1"/>
</dbReference>
<dbReference type="InterPro" id="IPR018062">
    <property type="entry name" value="HTH_AraC-typ_CS"/>
</dbReference>
<dbReference type="PRINTS" id="PR00032">
    <property type="entry name" value="HTHARAC"/>
</dbReference>
<dbReference type="GO" id="GO:0003700">
    <property type="term" value="F:DNA-binding transcription factor activity"/>
    <property type="evidence" value="ECO:0007669"/>
    <property type="project" value="InterPro"/>
</dbReference>
<gene>
    <name evidence="11" type="ORF">JFL75_07890</name>
</gene>
<evidence type="ECO:0000313" key="11">
    <source>
        <dbReference type="EMBL" id="QQO10826.1"/>
    </source>
</evidence>
<evidence type="ECO:0000256" key="3">
    <source>
        <dbReference type="ARBA" id="ARBA00022553"/>
    </source>
</evidence>
<dbReference type="PROSITE" id="PS00041">
    <property type="entry name" value="HTH_ARAC_FAMILY_1"/>
    <property type="match status" value="1"/>
</dbReference>
<dbReference type="Gene3D" id="1.10.10.60">
    <property type="entry name" value="Homeodomain-like"/>
    <property type="match status" value="2"/>
</dbReference>
<dbReference type="Gene3D" id="3.40.50.2300">
    <property type="match status" value="1"/>
</dbReference>
<evidence type="ECO:0000256" key="8">
    <source>
        <dbReference type="PROSITE-ProRule" id="PRU00169"/>
    </source>
</evidence>
<dbReference type="PANTHER" id="PTHR42713:SF3">
    <property type="entry name" value="TRANSCRIPTIONAL REGULATORY PROTEIN HPTR"/>
    <property type="match status" value="1"/>
</dbReference>
<dbReference type="CDD" id="cd17536">
    <property type="entry name" value="REC_YesN-like"/>
    <property type="match status" value="1"/>
</dbReference>
<dbReference type="PANTHER" id="PTHR42713">
    <property type="entry name" value="HISTIDINE KINASE-RELATED"/>
    <property type="match status" value="1"/>
</dbReference>
<proteinExistence type="predicted"/>
<comment type="subcellular location">
    <subcellularLocation>
        <location evidence="1">Cytoplasm</location>
    </subcellularLocation>
</comment>
<feature type="modified residue" description="4-aspartylphosphate" evidence="8">
    <location>
        <position position="55"/>
    </location>
</feature>
<dbReference type="InterPro" id="IPR011006">
    <property type="entry name" value="CheY-like_superfamily"/>
</dbReference>
<dbReference type="KEGG" id="bhc:JFL75_07890"/>
<feature type="domain" description="Response regulatory" evidence="10">
    <location>
        <begin position="3"/>
        <end position="120"/>
    </location>
</feature>
<keyword evidence="12" id="KW-1185">Reference proteome</keyword>